<evidence type="ECO:0000256" key="2">
    <source>
        <dbReference type="ARBA" id="ARBA00017294"/>
    </source>
</evidence>
<sequence>MAKRNVLLNLDNEDDSNVELKVNKDYANKYSTWREKEELQKLKSKYGDVEEDSESSSSEEEDENAEGWSEQLEKDWLRTLAAVKSGDPRIYQKDFKFYNSDSSKDKEDGSANEMDDPPKIKKRNEKQDETPVYLRDFERKFLLEKGGVLSDSEAEEEDNHQRSPSYMQEQEALKKSIQQAIKEMDDDNDEDCLKPRIKTKAEKAKEEEEYRQWLKGEKSELGQDKQAAVDLAPLKNYWSQPDLDEREKYLRDFILNKAYLNKEEDEDPPTYHELIEELEEDEETLEHQEQFERKYNFRFEEPDSQFLQTHARIIEDSVRRKDNKRALKHQEIKERKKKEKEEKQEEIRQLKNLKKKEILERLEQLKEITGNPDVGFSAKDIEDDFDPAAHDQMMQKYFGDDFYQEQEDVKPEFKDDADEDFDEEDWDNWDVTMSATHEARQHTGEYEEPHVDDPDFIMDADYDPTQVTYTSGKKRKRGSKFAEILQTKKPTFDEVCKKYEGSDHPFGDYIDEYFQLDCEDIIAGDIKCRFRYRKTVPNNYGLSLEEILRCPDRELNSWASLKKICQFRTEEDELYEVKKYKRARQLRKKLTVLPSLRDKSESNVESEGKNKRDEPETSLNIAHESTLKEKRQLDNNSQKSSEQKTDSPSVKKKHKAEKYSFTEKGTGVFVNVGLREQAVTQEGVHKTADALVLTGDSSKKVNSMTATTSKIKDHERTEKSEHKTEKKLHQVAVGKKIKFGEGEEKKGKNSTNGRQCRHGRL</sequence>
<keyword evidence="6" id="KW-1185">Reference proteome</keyword>
<dbReference type="Pfam" id="PF05178">
    <property type="entry name" value="Kri1"/>
    <property type="match status" value="1"/>
</dbReference>
<evidence type="ECO:0000256" key="1">
    <source>
        <dbReference type="ARBA" id="ARBA00007473"/>
    </source>
</evidence>
<comment type="similarity">
    <text evidence="1">Belongs to the KRI1 family.</text>
</comment>
<name>A0A2T7NNC8_POMCA</name>
<evidence type="ECO:0000313" key="5">
    <source>
        <dbReference type="EMBL" id="PVD22652.1"/>
    </source>
</evidence>
<gene>
    <name evidence="5" type="ORF">C0Q70_15907</name>
</gene>
<dbReference type="GO" id="GO:0030686">
    <property type="term" value="C:90S preribosome"/>
    <property type="evidence" value="ECO:0007669"/>
    <property type="project" value="TreeGrafter"/>
</dbReference>
<evidence type="ECO:0000256" key="3">
    <source>
        <dbReference type="SAM" id="MobiDB-lite"/>
    </source>
</evidence>
<dbReference type="Proteomes" id="UP000245119">
    <property type="component" value="Linkage Group LG10"/>
</dbReference>
<feature type="region of interest" description="Disordered" evidence="3">
    <location>
        <begin position="701"/>
        <end position="761"/>
    </location>
</feature>
<feature type="region of interest" description="Disordered" evidence="3">
    <location>
        <begin position="146"/>
        <end position="207"/>
    </location>
</feature>
<feature type="compositionally biased region" description="Basic and acidic residues" evidence="3">
    <location>
        <begin position="738"/>
        <end position="747"/>
    </location>
</feature>
<feature type="compositionally biased region" description="Basic and acidic residues" evidence="3">
    <location>
        <begin position="94"/>
        <end position="109"/>
    </location>
</feature>
<dbReference type="InterPro" id="IPR018034">
    <property type="entry name" value="Kri1"/>
</dbReference>
<dbReference type="EMBL" id="PZQS01000010">
    <property type="protein sequence ID" value="PVD22652.1"/>
    <property type="molecule type" value="Genomic_DNA"/>
</dbReference>
<feature type="region of interest" description="Disordered" evidence="3">
    <location>
        <begin position="318"/>
        <end position="344"/>
    </location>
</feature>
<feature type="compositionally biased region" description="Basic and acidic residues" evidence="3">
    <location>
        <begin position="191"/>
        <end position="207"/>
    </location>
</feature>
<organism evidence="5 6">
    <name type="scientific">Pomacea canaliculata</name>
    <name type="common">Golden apple snail</name>
    <dbReference type="NCBI Taxonomy" id="400727"/>
    <lineage>
        <taxon>Eukaryota</taxon>
        <taxon>Metazoa</taxon>
        <taxon>Spiralia</taxon>
        <taxon>Lophotrochozoa</taxon>
        <taxon>Mollusca</taxon>
        <taxon>Gastropoda</taxon>
        <taxon>Caenogastropoda</taxon>
        <taxon>Architaenioglossa</taxon>
        <taxon>Ampullarioidea</taxon>
        <taxon>Ampullariidae</taxon>
        <taxon>Pomacea</taxon>
    </lineage>
</organism>
<dbReference type="Pfam" id="PF12936">
    <property type="entry name" value="Kri1_C"/>
    <property type="match status" value="1"/>
</dbReference>
<evidence type="ECO:0000313" key="6">
    <source>
        <dbReference type="Proteomes" id="UP000245119"/>
    </source>
</evidence>
<evidence type="ECO:0000259" key="4">
    <source>
        <dbReference type="Pfam" id="PF12936"/>
    </source>
</evidence>
<feature type="compositionally biased region" description="Basic and acidic residues" evidence="3">
    <location>
        <begin position="710"/>
        <end position="728"/>
    </location>
</feature>
<dbReference type="PANTHER" id="PTHR14490:SF5">
    <property type="entry name" value="PROTEIN KRI1 HOMOLOG"/>
    <property type="match status" value="1"/>
</dbReference>
<comment type="caution">
    <text evidence="5">The sequence shown here is derived from an EMBL/GenBank/DDBJ whole genome shotgun (WGS) entry which is preliminary data.</text>
</comment>
<reference evidence="5 6" key="1">
    <citation type="submission" date="2018-04" db="EMBL/GenBank/DDBJ databases">
        <title>The genome of golden apple snail Pomacea canaliculata provides insight into stress tolerance and invasive adaptation.</title>
        <authorList>
            <person name="Liu C."/>
            <person name="Liu B."/>
            <person name="Ren Y."/>
            <person name="Zhang Y."/>
            <person name="Wang H."/>
            <person name="Li S."/>
            <person name="Jiang F."/>
            <person name="Yin L."/>
            <person name="Zhang G."/>
            <person name="Qian W."/>
            <person name="Fan W."/>
        </authorList>
    </citation>
    <scope>NUCLEOTIDE SEQUENCE [LARGE SCALE GENOMIC DNA]</scope>
    <source>
        <strain evidence="5">SZHN2017</strain>
        <tissue evidence="5">Muscle</tissue>
    </source>
</reference>
<dbReference type="PANTHER" id="PTHR14490">
    <property type="entry name" value="ZINC FINGER, ZZ TYPE"/>
    <property type="match status" value="1"/>
</dbReference>
<feature type="compositionally biased region" description="Basic and acidic residues" evidence="3">
    <location>
        <begin position="597"/>
        <end position="615"/>
    </location>
</feature>
<dbReference type="GO" id="GO:0005730">
    <property type="term" value="C:nucleolus"/>
    <property type="evidence" value="ECO:0007669"/>
    <property type="project" value="TreeGrafter"/>
</dbReference>
<dbReference type="GO" id="GO:0000447">
    <property type="term" value="P:endonucleolytic cleavage in ITS1 to separate SSU-rRNA from 5.8S rRNA and LSU-rRNA from tricistronic rRNA transcript (SSU-rRNA, 5.8S rRNA, LSU-rRNA)"/>
    <property type="evidence" value="ECO:0007669"/>
    <property type="project" value="TreeGrafter"/>
</dbReference>
<dbReference type="STRING" id="400727.A0A2T7NNC8"/>
<dbReference type="AlphaFoldDB" id="A0A2T7NNC8"/>
<feature type="domain" description="Kri1-like C-terminal" evidence="4">
    <location>
        <begin position="507"/>
        <end position="589"/>
    </location>
</feature>
<feature type="region of interest" description="Disordered" evidence="3">
    <location>
        <begin position="94"/>
        <end position="132"/>
    </location>
</feature>
<accession>A0A2T7NNC8</accession>
<feature type="region of interest" description="Disordered" evidence="3">
    <location>
        <begin position="597"/>
        <end position="658"/>
    </location>
</feature>
<feature type="compositionally biased region" description="Basic and acidic residues" evidence="3">
    <location>
        <begin position="37"/>
        <end position="48"/>
    </location>
</feature>
<feature type="region of interest" description="Disordered" evidence="3">
    <location>
        <begin position="37"/>
        <end position="70"/>
    </location>
</feature>
<feature type="compositionally biased region" description="Acidic residues" evidence="3">
    <location>
        <begin position="49"/>
        <end position="65"/>
    </location>
</feature>
<dbReference type="OrthoDB" id="10252032at2759"/>
<proteinExistence type="inferred from homology"/>
<protein>
    <recommendedName>
        <fullName evidence="2">Protein KRI1 homolog</fullName>
    </recommendedName>
</protein>
<dbReference type="InterPro" id="IPR024626">
    <property type="entry name" value="Kri1-like_C"/>
</dbReference>